<dbReference type="PANTHER" id="PTHR13023:SF3">
    <property type="entry name" value="SOLUBLE CALCIUM-ACTIVATED NUCLEOTIDASE 1"/>
    <property type="match status" value="1"/>
</dbReference>
<dbReference type="InParanoid" id="A0A3P7EHT1"/>
<dbReference type="GO" id="GO:0004382">
    <property type="term" value="F:GDP phosphatase activity"/>
    <property type="evidence" value="ECO:0007669"/>
    <property type="project" value="TreeGrafter"/>
</dbReference>
<sequence>MGSSHHHHHHSSGLVPRGSHMVIKPRKIDLSANKLGQKSTRFTTLPDGSTEYEIMAITDNDKSSVVTAGSTWQAVTRKGKLTLNKDKTQANVVWDANADQTVQSGLNYKGRAMELSDLVNFNGHVISPDDKTGLVYEIKGNQAIPWIFLNAGPGNTTDAMKAEWMTLKDGEVYIGGHGTEYIDQNQQVVNRYAMWIKVVSPDGLIKHVDWRRNFNRIRNAAGFPFPGYLTHEAAQWSDIHKRWFFLPRKQSKEIYDEAKDETRGSNLLISTNSYMMDLKKVEVGPLTDPSKGHSAFQFVPGTNDEIIVALKTRESGGTTSSFITVFDITGKIILSDQQLAGNHKFEGFTLEDMERNTSIKISKWSTGMQCGSRLYRPMDLLSTSTGGATSTEFETLQAQWSDIHKRWFFLPRKQSKEIYDEAKDETRGSNLLISTNSYMMDLKKVEVGPLTDPSKGHSAFQFVPGTNDEIIVALKTRESGGTTSSFITVFDITGKIILSDQQLAGNHKFEGLYFILEHHHHHH</sequence>
<evidence type="ECO:0000256" key="1">
    <source>
        <dbReference type="ARBA" id="ARBA00001913"/>
    </source>
</evidence>
<evidence type="ECO:0000256" key="3">
    <source>
        <dbReference type="ARBA" id="ARBA00022801"/>
    </source>
</evidence>
<organism evidence="8 9">
    <name type="scientific">Wuchereria bancrofti</name>
    <dbReference type="NCBI Taxonomy" id="6293"/>
    <lineage>
        <taxon>Eukaryota</taxon>
        <taxon>Metazoa</taxon>
        <taxon>Ecdysozoa</taxon>
        <taxon>Nematoda</taxon>
        <taxon>Chromadorea</taxon>
        <taxon>Rhabditida</taxon>
        <taxon>Spirurina</taxon>
        <taxon>Spiruromorpha</taxon>
        <taxon>Filarioidea</taxon>
        <taxon>Onchocercidae</taxon>
        <taxon>Wuchereria</taxon>
    </lineage>
</organism>
<name>A0A3P7EHT1_WUCBA</name>
<comment type="similarity">
    <text evidence="5">Belongs to the apyrase family.</text>
</comment>
<evidence type="ECO:0008006" key="10">
    <source>
        <dbReference type="Google" id="ProtNLM"/>
    </source>
</evidence>
<accession>A0A3P7EHT1</accession>
<dbReference type="GO" id="GO:0030166">
    <property type="term" value="P:proteoglycan biosynthetic process"/>
    <property type="evidence" value="ECO:0007669"/>
    <property type="project" value="TreeGrafter"/>
</dbReference>
<dbReference type="Gene3D" id="2.120.10.100">
    <property type="entry name" value="Apyrase"/>
    <property type="match status" value="2"/>
</dbReference>
<keyword evidence="4 6" id="KW-0106">Calcium</keyword>
<reference evidence="8 9" key="1">
    <citation type="submission" date="2018-11" db="EMBL/GenBank/DDBJ databases">
        <authorList>
            <consortium name="Pathogen Informatics"/>
        </authorList>
    </citation>
    <scope>NUCLEOTIDE SEQUENCE [LARGE SCALE GENOMIC DNA]</scope>
</reference>
<dbReference type="Gene3D" id="3.40.50.620">
    <property type="entry name" value="HUPs"/>
    <property type="match status" value="1"/>
</dbReference>
<comment type="cofactor">
    <cofactor evidence="1 6">
        <name>Ca(2+)</name>
        <dbReference type="ChEBI" id="CHEBI:29108"/>
    </cofactor>
</comment>
<feature type="binding site" evidence="6">
    <location>
        <position position="117"/>
    </location>
    <ligand>
        <name>Ca(2+)</name>
        <dbReference type="ChEBI" id="CHEBI:29108"/>
    </ligand>
</feature>
<evidence type="ECO:0000256" key="5">
    <source>
        <dbReference type="ARBA" id="ARBA00025738"/>
    </source>
</evidence>
<dbReference type="InterPro" id="IPR014729">
    <property type="entry name" value="Rossmann-like_a/b/a_fold"/>
</dbReference>
<feature type="binding site" evidence="6">
    <location>
        <position position="294"/>
    </location>
    <ligand>
        <name>Ca(2+)</name>
        <dbReference type="ChEBI" id="CHEBI:29108"/>
    </ligand>
</feature>
<evidence type="ECO:0000313" key="8">
    <source>
        <dbReference type="EMBL" id="VDM22421.1"/>
    </source>
</evidence>
<dbReference type="InterPro" id="IPR009283">
    <property type="entry name" value="Apyrase"/>
</dbReference>
<evidence type="ECO:0000256" key="6">
    <source>
        <dbReference type="PIRSR" id="PIRSR609283-1"/>
    </source>
</evidence>
<dbReference type="EMBL" id="UYWW01012824">
    <property type="protein sequence ID" value="VDM22421.1"/>
    <property type="molecule type" value="Genomic_DNA"/>
</dbReference>
<feature type="binding site" evidence="6">
    <location>
        <position position="346"/>
    </location>
    <ligand>
        <name>Ca(2+)</name>
        <dbReference type="ChEBI" id="CHEBI:29108"/>
    </ligand>
</feature>
<dbReference type="Pfam" id="PF06079">
    <property type="entry name" value="Apyrase"/>
    <property type="match status" value="2"/>
</dbReference>
<protein>
    <recommendedName>
        <fullName evidence="10">Apyrase</fullName>
    </recommendedName>
</protein>
<dbReference type="PANTHER" id="PTHR13023">
    <property type="entry name" value="APYRASE"/>
    <property type="match status" value="1"/>
</dbReference>
<evidence type="ECO:0000256" key="4">
    <source>
        <dbReference type="ARBA" id="ARBA00022837"/>
    </source>
</evidence>
<keyword evidence="2 6" id="KW-0479">Metal-binding</keyword>
<feature type="binding site" evidence="6">
    <location>
        <position position="232"/>
    </location>
    <ligand>
        <name>Ca(2+)</name>
        <dbReference type="ChEBI" id="CHEBI:29108"/>
    </ligand>
</feature>
<dbReference type="OMA" id="GHSAFQF"/>
<dbReference type="AlphaFoldDB" id="A0A3P7EHT1"/>
<dbReference type="GO" id="GO:0005509">
    <property type="term" value="F:calcium ion binding"/>
    <property type="evidence" value="ECO:0007669"/>
    <property type="project" value="InterPro"/>
</dbReference>
<evidence type="ECO:0000256" key="7">
    <source>
        <dbReference type="SAM" id="MobiDB-lite"/>
    </source>
</evidence>
<evidence type="ECO:0000313" key="9">
    <source>
        <dbReference type="Proteomes" id="UP000270924"/>
    </source>
</evidence>
<gene>
    <name evidence="8" type="ORF">WBA_LOCUS12468</name>
</gene>
<proteinExistence type="inferred from homology"/>
<feature type="binding site" evidence="6">
    <location>
        <position position="163"/>
    </location>
    <ligand>
        <name>Ca(2+)</name>
        <dbReference type="ChEBI" id="CHEBI:29108"/>
    </ligand>
</feature>
<dbReference type="Proteomes" id="UP000270924">
    <property type="component" value="Unassembled WGS sequence"/>
</dbReference>
<dbReference type="FunFam" id="2.120.10.100:FF:000001">
    <property type="entry name" value="Soluble calcium-activated nucleotidase 1"/>
    <property type="match status" value="1"/>
</dbReference>
<feature type="compositionally biased region" description="Basic residues" evidence="7">
    <location>
        <begin position="1"/>
        <end position="11"/>
    </location>
</feature>
<feature type="region of interest" description="Disordered" evidence="7">
    <location>
        <begin position="1"/>
        <end position="21"/>
    </location>
</feature>
<dbReference type="OrthoDB" id="25028at2759"/>
<feature type="binding site" evidence="6">
    <location>
        <position position="116"/>
    </location>
    <ligand>
        <name>Ca(2+)</name>
        <dbReference type="ChEBI" id="CHEBI:29108"/>
    </ligand>
</feature>
<keyword evidence="3" id="KW-0378">Hydrolase</keyword>
<evidence type="ECO:0000256" key="2">
    <source>
        <dbReference type="ARBA" id="ARBA00022723"/>
    </source>
</evidence>
<dbReference type="SUPFAM" id="SSF101887">
    <property type="entry name" value="Apyrase"/>
    <property type="match status" value="2"/>
</dbReference>
<keyword evidence="9" id="KW-1185">Reference proteome</keyword>
<dbReference type="InterPro" id="IPR036258">
    <property type="entry name" value="Apyrase_sf"/>
</dbReference>
<dbReference type="GO" id="GO:0045134">
    <property type="term" value="F:UDP phosphatase activity"/>
    <property type="evidence" value="ECO:0007669"/>
    <property type="project" value="TreeGrafter"/>
</dbReference>